<dbReference type="Gene3D" id="6.10.340.10">
    <property type="match status" value="1"/>
</dbReference>
<evidence type="ECO:0000256" key="1">
    <source>
        <dbReference type="ARBA" id="ARBA00000085"/>
    </source>
</evidence>
<dbReference type="InterPro" id="IPR003661">
    <property type="entry name" value="HisK_dim/P_dom"/>
</dbReference>
<dbReference type="EC" id="2.7.13.3" evidence="3"/>
<accession>A0AA96LDQ9</accession>
<dbReference type="PROSITE" id="PS50885">
    <property type="entry name" value="HAMP"/>
    <property type="match status" value="1"/>
</dbReference>
<evidence type="ECO:0000256" key="5">
    <source>
        <dbReference type="ARBA" id="ARBA00022553"/>
    </source>
</evidence>
<organism evidence="17 18">
    <name type="scientific">Paenibacillus aurantius</name>
    <dbReference type="NCBI Taxonomy" id="2918900"/>
    <lineage>
        <taxon>Bacteria</taxon>
        <taxon>Bacillati</taxon>
        <taxon>Bacillota</taxon>
        <taxon>Bacilli</taxon>
        <taxon>Bacillales</taxon>
        <taxon>Paenibacillaceae</taxon>
        <taxon>Paenibacillus</taxon>
    </lineage>
</organism>
<dbReference type="AlphaFoldDB" id="A0AA96LDQ9"/>
<evidence type="ECO:0000256" key="9">
    <source>
        <dbReference type="ARBA" id="ARBA00022777"/>
    </source>
</evidence>
<keyword evidence="18" id="KW-1185">Reference proteome</keyword>
<reference evidence="17 18" key="1">
    <citation type="submission" date="2022-02" db="EMBL/GenBank/DDBJ databases">
        <title>Paenibacillus sp. MBLB1776 Whole Genome Shotgun Sequencing.</title>
        <authorList>
            <person name="Hwang C.Y."/>
            <person name="Cho E.-S."/>
            <person name="Seo M.-J."/>
        </authorList>
    </citation>
    <scope>NUCLEOTIDE SEQUENCE [LARGE SCALE GENOMIC DNA]</scope>
    <source>
        <strain evidence="17 18">MBLB1776</strain>
    </source>
</reference>
<evidence type="ECO:0000313" key="18">
    <source>
        <dbReference type="Proteomes" id="UP001305702"/>
    </source>
</evidence>
<dbReference type="InterPro" id="IPR003660">
    <property type="entry name" value="HAMP_dom"/>
</dbReference>
<keyword evidence="10" id="KW-0067">ATP-binding</keyword>
<keyword evidence="7 14" id="KW-0812">Transmembrane</keyword>
<feature type="domain" description="HAMP" evidence="16">
    <location>
        <begin position="201"/>
        <end position="254"/>
    </location>
</feature>
<evidence type="ECO:0000256" key="7">
    <source>
        <dbReference type="ARBA" id="ARBA00022692"/>
    </source>
</evidence>
<comment type="subcellular location">
    <subcellularLocation>
        <location evidence="2">Cell membrane</location>
        <topology evidence="2">Multi-pass membrane protein</topology>
    </subcellularLocation>
</comment>
<evidence type="ECO:0000256" key="10">
    <source>
        <dbReference type="ARBA" id="ARBA00022840"/>
    </source>
</evidence>
<dbReference type="SUPFAM" id="SSF55874">
    <property type="entry name" value="ATPase domain of HSP90 chaperone/DNA topoisomerase II/histidine kinase"/>
    <property type="match status" value="1"/>
</dbReference>
<keyword evidence="6" id="KW-0808">Transferase</keyword>
<dbReference type="InterPro" id="IPR050428">
    <property type="entry name" value="TCS_sensor_his_kinase"/>
</dbReference>
<name>A0AA96LDQ9_9BACL</name>
<dbReference type="CDD" id="cd00082">
    <property type="entry name" value="HisKA"/>
    <property type="match status" value="1"/>
</dbReference>
<gene>
    <name evidence="17" type="ORF">MJA45_19510</name>
</gene>
<dbReference type="Gene3D" id="3.30.565.10">
    <property type="entry name" value="Histidine kinase-like ATPase, C-terminal domain"/>
    <property type="match status" value="1"/>
</dbReference>
<dbReference type="CDD" id="cd00075">
    <property type="entry name" value="HATPase"/>
    <property type="match status" value="1"/>
</dbReference>
<dbReference type="InterPro" id="IPR036890">
    <property type="entry name" value="HATPase_C_sf"/>
</dbReference>
<keyword evidence="4" id="KW-1003">Cell membrane</keyword>
<dbReference type="InterPro" id="IPR004358">
    <property type="entry name" value="Sig_transdc_His_kin-like_C"/>
</dbReference>
<dbReference type="SUPFAM" id="SSF47384">
    <property type="entry name" value="Homodimeric domain of signal transducing histidine kinase"/>
    <property type="match status" value="1"/>
</dbReference>
<keyword evidence="9 17" id="KW-0418">Kinase</keyword>
<evidence type="ECO:0000256" key="2">
    <source>
        <dbReference type="ARBA" id="ARBA00004651"/>
    </source>
</evidence>
<dbReference type="Gene3D" id="1.10.287.130">
    <property type="match status" value="1"/>
</dbReference>
<dbReference type="PRINTS" id="PR00344">
    <property type="entry name" value="BCTRLSENSOR"/>
</dbReference>
<keyword evidence="11 14" id="KW-1133">Transmembrane helix</keyword>
<dbReference type="Proteomes" id="UP001305702">
    <property type="component" value="Chromosome"/>
</dbReference>
<feature type="transmembrane region" description="Helical" evidence="14">
    <location>
        <begin position="178"/>
        <end position="200"/>
    </location>
</feature>
<dbReference type="GO" id="GO:0005524">
    <property type="term" value="F:ATP binding"/>
    <property type="evidence" value="ECO:0007669"/>
    <property type="project" value="UniProtKB-KW"/>
</dbReference>
<dbReference type="KEGG" id="paun:MJA45_19510"/>
<evidence type="ECO:0000259" key="16">
    <source>
        <dbReference type="PROSITE" id="PS50885"/>
    </source>
</evidence>
<dbReference type="InterPro" id="IPR005467">
    <property type="entry name" value="His_kinase_dom"/>
</dbReference>
<dbReference type="SMART" id="SM00387">
    <property type="entry name" value="HATPase_c"/>
    <property type="match status" value="1"/>
</dbReference>
<dbReference type="SMART" id="SM00388">
    <property type="entry name" value="HisKA"/>
    <property type="match status" value="1"/>
</dbReference>
<evidence type="ECO:0000259" key="15">
    <source>
        <dbReference type="PROSITE" id="PS50109"/>
    </source>
</evidence>
<evidence type="ECO:0000256" key="12">
    <source>
        <dbReference type="ARBA" id="ARBA00023012"/>
    </source>
</evidence>
<dbReference type="FunFam" id="3.30.565.10:FF:000006">
    <property type="entry name" value="Sensor histidine kinase WalK"/>
    <property type="match status" value="1"/>
</dbReference>
<evidence type="ECO:0000256" key="8">
    <source>
        <dbReference type="ARBA" id="ARBA00022741"/>
    </source>
</evidence>
<dbReference type="FunFam" id="1.10.287.130:FF:000001">
    <property type="entry name" value="Two-component sensor histidine kinase"/>
    <property type="match status" value="1"/>
</dbReference>
<dbReference type="GO" id="GO:0000155">
    <property type="term" value="F:phosphorelay sensor kinase activity"/>
    <property type="evidence" value="ECO:0007669"/>
    <property type="project" value="InterPro"/>
</dbReference>
<feature type="domain" description="Histidine kinase" evidence="15">
    <location>
        <begin position="269"/>
        <end position="484"/>
    </location>
</feature>
<keyword evidence="13 14" id="KW-0472">Membrane</keyword>
<evidence type="ECO:0000256" key="11">
    <source>
        <dbReference type="ARBA" id="ARBA00022989"/>
    </source>
</evidence>
<dbReference type="Pfam" id="PF00512">
    <property type="entry name" value="HisKA"/>
    <property type="match status" value="1"/>
</dbReference>
<feature type="transmembrane region" description="Helical" evidence="14">
    <location>
        <begin position="21"/>
        <end position="43"/>
    </location>
</feature>
<dbReference type="Pfam" id="PF00672">
    <property type="entry name" value="HAMP"/>
    <property type="match status" value="1"/>
</dbReference>
<dbReference type="SUPFAM" id="SSF158472">
    <property type="entry name" value="HAMP domain-like"/>
    <property type="match status" value="1"/>
</dbReference>
<dbReference type="InterPro" id="IPR036097">
    <property type="entry name" value="HisK_dim/P_sf"/>
</dbReference>
<comment type="catalytic activity">
    <reaction evidence="1">
        <text>ATP + protein L-histidine = ADP + protein N-phospho-L-histidine.</text>
        <dbReference type="EC" id="2.7.13.3"/>
    </reaction>
</comment>
<dbReference type="SMART" id="SM00304">
    <property type="entry name" value="HAMP"/>
    <property type="match status" value="1"/>
</dbReference>
<dbReference type="PANTHER" id="PTHR45436">
    <property type="entry name" value="SENSOR HISTIDINE KINASE YKOH"/>
    <property type="match status" value="1"/>
</dbReference>
<keyword evidence="5" id="KW-0597">Phosphoprotein</keyword>
<proteinExistence type="predicted"/>
<protein>
    <recommendedName>
        <fullName evidence="3">histidine kinase</fullName>
        <ecNumber evidence="3">2.7.13.3</ecNumber>
    </recommendedName>
</protein>
<evidence type="ECO:0000256" key="6">
    <source>
        <dbReference type="ARBA" id="ARBA00022679"/>
    </source>
</evidence>
<sequence length="492" mass="54873">MRRGLRPYGRLPLPRSLRVQLLSRSLFILAAILLLIGLFQYYFMQRFLYGSEAESSLNQIRSTPNDFWQRGRGGPRAPEGPGFGNQDFTFAVISPDGTFADMTSELSSSGAAPELAPEAYTEAYRGERREANYTIAKNEQGVEQLVVLQLVGGRGHPQGLVQLGTPTGPLKKVLMTQMMTFLILSALALILAFLTFLPVIRRTLTPLFRMVQTVEQIDSGKLDVRLPVQQGQQEIDRLAASFNGMLERLEQSFESEREAKEQMRRFLADASHELRTPLTSIHGFLEVLLRGAAQNPDQLNRALKSMHVESERINKLVADLLMLARLDRSPEIRPEEEDLDAILAEMEPQLRLLAGDRQVVLSSAPGTVIRLDKDKIKQVILNLYHNAVQHTDPAEGQITVSVRPRPDEVVIEIADNGTGIPEEHLPHLFERFYRMDTSRTRKNGGAGLGLSISQSLVELHGGSIEVDSTPGQGSRFRVTLPRLAQAADPRED</sequence>
<evidence type="ECO:0000256" key="14">
    <source>
        <dbReference type="SAM" id="Phobius"/>
    </source>
</evidence>
<evidence type="ECO:0000313" key="17">
    <source>
        <dbReference type="EMBL" id="WNQ09797.1"/>
    </source>
</evidence>
<dbReference type="EMBL" id="CP130318">
    <property type="protein sequence ID" value="WNQ09797.1"/>
    <property type="molecule type" value="Genomic_DNA"/>
</dbReference>
<dbReference type="Pfam" id="PF02518">
    <property type="entry name" value="HATPase_c"/>
    <property type="match status" value="1"/>
</dbReference>
<keyword evidence="8" id="KW-0547">Nucleotide-binding</keyword>
<dbReference type="RefSeq" id="WP_315603571.1">
    <property type="nucleotide sequence ID" value="NZ_CP130318.1"/>
</dbReference>
<evidence type="ECO:0000256" key="13">
    <source>
        <dbReference type="ARBA" id="ARBA00023136"/>
    </source>
</evidence>
<dbReference type="CDD" id="cd06225">
    <property type="entry name" value="HAMP"/>
    <property type="match status" value="1"/>
</dbReference>
<dbReference type="GO" id="GO:0005886">
    <property type="term" value="C:plasma membrane"/>
    <property type="evidence" value="ECO:0007669"/>
    <property type="project" value="UniProtKB-SubCell"/>
</dbReference>
<dbReference type="PANTHER" id="PTHR45436:SF5">
    <property type="entry name" value="SENSOR HISTIDINE KINASE TRCS"/>
    <property type="match status" value="1"/>
</dbReference>
<dbReference type="InterPro" id="IPR003594">
    <property type="entry name" value="HATPase_dom"/>
</dbReference>
<keyword evidence="12" id="KW-0902">Two-component regulatory system</keyword>
<dbReference type="PROSITE" id="PS50109">
    <property type="entry name" value="HIS_KIN"/>
    <property type="match status" value="1"/>
</dbReference>
<evidence type="ECO:0000256" key="4">
    <source>
        <dbReference type="ARBA" id="ARBA00022475"/>
    </source>
</evidence>
<evidence type="ECO:0000256" key="3">
    <source>
        <dbReference type="ARBA" id="ARBA00012438"/>
    </source>
</evidence>